<name>K3YXY8_SETIT</name>
<dbReference type="EMBL" id="AGNK02000205">
    <property type="status" value="NOT_ANNOTATED_CDS"/>
    <property type="molecule type" value="Genomic_DNA"/>
</dbReference>
<evidence type="ECO:0000313" key="2">
    <source>
        <dbReference type="EnsemblPlants" id="KQL29297"/>
    </source>
</evidence>
<reference evidence="2" key="2">
    <citation type="submission" date="2018-08" db="UniProtKB">
        <authorList>
            <consortium name="EnsemblPlants"/>
        </authorList>
    </citation>
    <scope>IDENTIFICATION</scope>
    <source>
        <strain evidence="2">Yugu1</strain>
    </source>
</reference>
<dbReference type="HOGENOM" id="CLU_1323882_0_0_1"/>
<dbReference type="eggNOG" id="ENOG502R4GG">
    <property type="taxonomic scope" value="Eukaryota"/>
</dbReference>
<organism evidence="2 3">
    <name type="scientific">Setaria italica</name>
    <name type="common">Foxtail millet</name>
    <name type="synonym">Panicum italicum</name>
    <dbReference type="NCBI Taxonomy" id="4555"/>
    <lineage>
        <taxon>Eukaryota</taxon>
        <taxon>Viridiplantae</taxon>
        <taxon>Streptophyta</taxon>
        <taxon>Embryophyta</taxon>
        <taxon>Tracheophyta</taxon>
        <taxon>Spermatophyta</taxon>
        <taxon>Magnoliopsida</taxon>
        <taxon>Liliopsida</taxon>
        <taxon>Poales</taxon>
        <taxon>Poaceae</taxon>
        <taxon>PACMAD clade</taxon>
        <taxon>Panicoideae</taxon>
        <taxon>Panicodae</taxon>
        <taxon>Paniceae</taxon>
        <taxon>Cenchrinae</taxon>
        <taxon>Setaria</taxon>
    </lineage>
</organism>
<dbReference type="EnsemblPlants" id="KQL29297">
    <property type="protein sequence ID" value="KQL29297"/>
    <property type="gene ID" value="SETIT_019138mg"/>
</dbReference>
<dbReference type="AlphaFoldDB" id="K3YXY8"/>
<proteinExistence type="predicted"/>
<sequence length="208" mass="24453">FCPDVDNDGWFDYHREDPWSCGLTVGTYGATDDTKHQAQNPSSTSCSPDEAMHAISHKEAVDDLEFDKEIVDLLGEDITDEEAKIYLCQMTLERSPAQFWVSRNLGDYQEAEPDELDEVNRSLALHRIRAHEPSDYNSWDEYRKIFSDYASDKEYVEYYKEMSKKMKWLKDYIGHLHSESRKWRKLYNKTFIQALKIATGYPHIFPFL</sequence>
<dbReference type="Proteomes" id="UP000004995">
    <property type="component" value="Unassembled WGS sequence"/>
</dbReference>
<evidence type="ECO:0000313" key="3">
    <source>
        <dbReference type="Proteomes" id="UP000004995"/>
    </source>
</evidence>
<evidence type="ECO:0000256" key="1">
    <source>
        <dbReference type="SAM" id="MobiDB-lite"/>
    </source>
</evidence>
<feature type="compositionally biased region" description="Polar residues" evidence="1">
    <location>
        <begin position="37"/>
        <end position="47"/>
    </location>
</feature>
<reference evidence="3" key="1">
    <citation type="journal article" date="2012" name="Nat. Biotechnol.">
        <title>Reference genome sequence of the model plant Setaria.</title>
        <authorList>
            <person name="Bennetzen J.L."/>
            <person name="Schmutz J."/>
            <person name="Wang H."/>
            <person name="Percifield R."/>
            <person name="Hawkins J."/>
            <person name="Pontaroli A.C."/>
            <person name="Estep M."/>
            <person name="Feng L."/>
            <person name="Vaughn J.N."/>
            <person name="Grimwood J."/>
            <person name="Jenkins J."/>
            <person name="Barry K."/>
            <person name="Lindquist E."/>
            <person name="Hellsten U."/>
            <person name="Deshpande S."/>
            <person name="Wang X."/>
            <person name="Wu X."/>
            <person name="Mitros T."/>
            <person name="Triplett J."/>
            <person name="Yang X."/>
            <person name="Ye C.Y."/>
            <person name="Mauro-Herrera M."/>
            <person name="Wang L."/>
            <person name="Li P."/>
            <person name="Sharma M."/>
            <person name="Sharma R."/>
            <person name="Ronald P.C."/>
            <person name="Panaud O."/>
            <person name="Kellogg E.A."/>
            <person name="Brutnell T.P."/>
            <person name="Doust A.N."/>
            <person name="Tuskan G.A."/>
            <person name="Rokhsar D."/>
            <person name="Devos K.M."/>
        </authorList>
    </citation>
    <scope>NUCLEOTIDE SEQUENCE [LARGE SCALE GENOMIC DNA]</scope>
    <source>
        <strain evidence="3">cv. Yugu1</strain>
    </source>
</reference>
<feature type="region of interest" description="Disordered" evidence="1">
    <location>
        <begin position="31"/>
        <end position="50"/>
    </location>
</feature>
<keyword evidence="3" id="KW-1185">Reference proteome</keyword>
<accession>K3YXY8</accession>
<protein>
    <submittedName>
        <fullName evidence="2">Uncharacterized protein</fullName>
    </submittedName>
</protein>
<dbReference type="PANTHER" id="PTHR34480:SF14">
    <property type="entry name" value="OS01G0967800 PROTEIN"/>
    <property type="match status" value="1"/>
</dbReference>
<dbReference type="Gramene" id="KQL29297">
    <property type="protein sequence ID" value="KQL29297"/>
    <property type="gene ID" value="SETIT_019138mg"/>
</dbReference>
<dbReference type="InParanoid" id="K3YXY8"/>
<dbReference type="PANTHER" id="PTHR34480">
    <property type="entry name" value="OS01G0967800 PROTEIN-RELATED"/>
    <property type="match status" value="1"/>
</dbReference>